<organism evidence="5 6">
    <name type="scientific">Dichanthelium oligosanthes</name>
    <dbReference type="NCBI Taxonomy" id="888268"/>
    <lineage>
        <taxon>Eukaryota</taxon>
        <taxon>Viridiplantae</taxon>
        <taxon>Streptophyta</taxon>
        <taxon>Embryophyta</taxon>
        <taxon>Tracheophyta</taxon>
        <taxon>Spermatophyta</taxon>
        <taxon>Magnoliopsida</taxon>
        <taxon>Liliopsida</taxon>
        <taxon>Poales</taxon>
        <taxon>Poaceae</taxon>
        <taxon>PACMAD clade</taxon>
        <taxon>Panicoideae</taxon>
        <taxon>Panicodae</taxon>
        <taxon>Paniceae</taxon>
        <taxon>Dichantheliinae</taxon>
        <taxon>Dichanthelium</taxon>
    </lineage>
</organism>
<dbReference type="GO" id="GO:0005794">
    <property type="term" value="C:Golgi apparatus"/>
    <property type="evidence" value="ECO:0007669"/>
    <property type="project" value="TreeGrafter"/>
</dbReference>
<evidence type="ECO:0000313" key="6">
    <source>
        <dbReference type="Proteomes" id="UP000095767"/>
    </source>
</evidence>
<dbReference type="PANTHER" id="PTHR13778">
    <property type="entry name" value="GLYCOSYLTRANSFERASE 8 DOMAIN-CONTAINING PROTEIN"/>
    <property type="match status" value="1"/>
</dbReference>
<comment type="pathway">
    <text evidence="1">Glycan metabolism; pectin biosynthesis.</text>
</comment>
<protein>
    <submittedName>
        <fullName evidence="5">Uncharacterized protein</fullName>
    </submittedName>
</protein>
<dbReference type="SUPFAM" id="SSF53448">
    <property type="entry name" value="Nucleotide-diphospho-sugar transferases"/>
    <property type="match status" value="1"/>
</dbReference>
<dbReference type="PANTHER" id="PTHR13778:SF47">
    <property type="entry name" value="LIPOPOLYSACCHARIDE 1,3-GALACTOSYLTRANSFERASE"/>
    <property type="match status" value="1"/>
</dbReference>
<dbReference type="GO" id="GO:0016757">
    <property type="term" value="F:glycosyltransferase activity"/>
    <property type="evidence" value="ECO:0007669"/>
    <property type="project" value="UniProtKB-KW"/>
</dbReference>
<proteinExistence type="predicted"/>
<accession>A0A1E5ULS6</accession>
<evidence type="ECO:0000256" key="1">
    <source>
        <dbReference type="ARBA" id="ARBA00004877"/>
    </source>
</evidence>
<dbReference type="FunFam" id="3.90.550.10:FF:000180">
    <property type="entry name" value="Hexosyltransferase"/>
    <property type="match status" value="1"/>
</dbReference>
<feature type="region of interest" description="Disordered" evidence="4">
    <location>
        <begin position="1"/>
        <end position="37"/>
    </location>
</feature>
<evidence type="ECO:0000256" key="4">
    <source>
        <dbReference type="SAM" id="MobiDB-lite"/>
    </source>
</evidence>
<dbReference type="Gene3D" id="3.90.550.10">
    <property type="entry name" value="Spore Coat Polysaccharide Biosynthesis Protein SpsA, Chain A"/>
    <property type="match status" value="1"/>
</dbReference>
<name>A0A1E5ULS6_9POAL</name>
<keyword evidence="2" id="KW-0328">Glycosyltransferase</keyword>
<keyword evidence="6" id="KW-1185">Reference proteome</keyword>
<gene>
    <name evidence="5" type="ORF">BAE44_0025170</name>
</gene>
<dbReference type="Proteomes" id="UP000095767">
    <property type="component" value="Unassembled WGS sequence"/>
</dbReference>
<reference evidence="5 6" key="1">
    <citation type="submission" date="2016-09" db="EMBL/GenBank/DDBJ databases">
        <title>The draft genome of Dichanthelium oligosanthes: A C3 panicoid grass species.</title>
        <authorList>
            <person name="Studer A.J."/>
            <person name="Schnable J.C."/>
            <person name="Brutnell T.P."/>
        </authorList>
    </citation>
    <scope>NUCLEOTIDE SEQUENCE [LARGE SCALE GENOMIC DNA]</scope>
    <source>
        <strain evidence="6">cv. Kellogg 1175</strain>
        <tissue evidence="5">Leaf</tissue>
    </source>
</reference>
<evidence type="ECO:0000256" key="2">
    <source>
        <dbReference type="ARBA" id="ARBA00022676"/>
    </source>
</evidence>
<comment type="caution">
    <text evidence="5">The sequence shown here is derived from an EMBL/GenBank/DDBJ whole genome shotgun (WGS) entry which is preliminary data.</text>
</comment>
<evidence type="ECO:0000313" key="5">
    <source>
        <dbReference type="EMBL" id="OEL13816.1"/>
    </source>
</evidence>
<dbReference type="AlphaFoldDB" id="A0A1E5ULS6"/>
<dbReference type="InterPro" id="IPR050748">
    <property type="entry name" value="Glycosyltrans_8_dom-fam"/>
</dbReference>
<keyword evidence="3" id="KW-0808">Transferase</keyword>
<dbReference type="OrthoDB" id="411524at2759"/>
<evidence type="ECO:0000256" key="3">
    <source>
        <dbReference type="ARBA" id="ARBA00022679"/>
    </source>
</evidence>
<dbReference type="InterPro" id="IPR029044">
    <property type="entry name" value="Nucleotide-diphossugar_trans"/>
</dbReference>
<sequence length="379" mass="42474">MDPAREPLSGGGLQRRPAAAARAGGGQQEPPPRAQRAIHADVEPQPRPWPWMQKVAIVAIVLLGCLQFLPATHFRDPNDPHRNWIPFDSSRNPTDSSNVVGSVDVFSWISCLDLRTLVVLTNSTLSSSSDPHNISFHFLIPEGGKDESPYYKLKVVLPDSDLTVTSQRQIKDKLNVATPEGNFLWSFHKELSPLLIAKSQLSKKRYLYISADSIIKGKIEDLGRMDLGTYAIAATEDCSKRLGDYVSMDVLSAIQRAAAKSWVSKEPYNKDACLVDFDVVLVEPRKLEKNLVESIIWWAGVVNLANPRDQIRLAIALALCDKYMKLPSIWKRADDNADILNYDGPNTVCSEDGRQHKQPSYGEKWRQYLHQKYEAILDA</sequence>
<dbReference type="EMBL" id="LWDX02072211">
    <property type="protein sequence ID" value="OEL13816.1"/>
    <property type="molecule type" value="Genomic_DNA"/>
</dbReference>